<comment type="caution">
    <text evidence="2">The sequence shown here is derived from an EMBL/GenBank/DDBJ whole genome shotgun (WGS) entry which is preliminary data.</text>
</comment>
<sequence length="146" mass="14820">KGRGREASSYNRKTGEEDGAGGDTKHSQGGGRYNRRGGGENAYHHQRGGGGGRRDQNSQGSGFSASSPADGGGGPGRGGRNPAGSGGEQAIHDDGGQYNSSQHQNIPKIPAHAILSPSTQGAANRVKTKNRFSAFAIDSDGGDSSD</sequence>
<proteinExistence type="predicted"/>
<evidence type="ECO:0000256" key="1">
    <source>
        <dbReference type="SAM" id="MobiDB-lite"/>
    </source>
</evidence>
<protein>
    <submittedName>
        <fullName evidence="2">Uncharacterized protein</fullName>
    </submittedName>
</protein>
<dbReference type="RefSeq" id="XP_067924784.1">
    <property type="nucleotide sequence ID" value="XM_068063239.1"/>
</dbReference>
<feature type="compositionally biased region" description="Low complexity" evidence="1">
    <location>
        <begin position="57"/>
        <end position="69"/>
    </location>
</feature>
<keyword evidence="3" id="KW-1185">Reference proteome</keyword>
<feature type="compositionally biased region" description="Gly residues" evidence="1">
    <location>
        <begin position="70"/>
        <end position="87"/>
    </location>
</feature>
<dbReference type="EMBL" id="MIGC01001300">
    <property type="protein sequence ID" value="PHJ23107.1"/>
    <property type="molecule type" value="Genomic_DNA"/>
</dbReference>
<dbReference type="GeneID" id="94426450"/>
<name>A0A2C6L2D8_9APIC</name>
<accession>A0A2C6L2D8</accession>
<feature type="region of interest" description="Disordered" evidence="1">
    <location>
        <begin position="1"/>
        <end position="110"/>
    </location>
</feature>
<organism evidence="2 3">
    <name type="scientific">Cystoisospora suis</name>
    <dbReference type="NCBI Taxonomy" id="483139"/>
    <lineage>
        <taxon>Eukaryota</taxon>
        <taxon>Sar</taxon>
        <taxon>Alveolata</taxon>
        <taxon>Apicomplexa</taxon>
        <taxon>Conoidasida</taxon>
        <taxon>Coccidia</taxon>
        <taxon>Eucoccidiorida</taxon>
        <taxon>Eimeriorina</taxon>
        <taxon>Sarcocystidae</taxon>
        <taxon>Cystoisospora</taxon>
    </lineage>
</organism>
<evidence type="ECO:0000313" key="2">
    <source>
        <dbReference type="EMBL" id="PHJ23107.1"/>
    </source>
</evidence>
<dbReference type="VEuPathDB" id="ToxoDB:CSUI_003041"/>
<dbReference type="AlphaFoldDB" id="A0A2C6L2D8"/>
<gene>
    <name evidence="2" type="ORF">CSUI_003041</name>
</gene>
<dbReference type="Proteomes" id="UP000221165">
    <property type="component" value="Unassembled WGS sequence"/>
</dbReference>
<reference evidence="2 3" key="1">
    <citation type="journal article" date="2017" name="Int. J. Parasitol.">
        <title>The genome of the protozoan parasite Cystoisospora suis and a reverse vaccinology approach to identify vaccine candidates.</title>
        <authorList>
            <person name="Palmieri N."/>
            <person name="Shrestha A."/>
            <person name="Ruttkowski B."/>
            <person name="Beck T."/>
            <person name="Vogl C."/>
            <person name="Tomley F."/>
            <person name="Blake D.P."/>
            <person name="Joachim A."/>
        </authorList>
    </citation>
    <scope>NUCLEOTIDE SEQUENCE [LARGE SCALE GENOMIC DNA]</scope>
    <source>
        <strain evidence="2 3">Wien I</strain>
    </source>
</reference>
<feature type="non-terminal residue" evidence="2">
    <location>
        <position position="1"/>
    </location>
</feature>
<evidence type="ECO:0000313" key="3">
    <source>
        <dbReference type="Proteomes" id="UP000221165"/>
    </source>
</evidence>